<protein>
    <submittedName>
        <fullName evidence="6">Putative membrane protein, required for colicin V production</fullName>
    </submittedName>
</protein>
<gene>
    <name evidence="6" type="ORF">SASC598J21_005570</name>
</gene>
<dbReference type="InterPro" id="IPR003825">
    <property type="entry name" value="Colicin-V_CvpA"/>
</dbReference>
<reference evidence="6 7" key="1">
    <citation type="journal article" date="2014" name="PLoS Genet.">
        <title>Hidden diversity in honey bee gut symbionts detected by single-cell genomics.</title>
        <authorList>
            <person name="Engel P."/>
            <person name="Stepanauskas R."/>
            <person name="Moran N."/>
        </authorList>
    </citation>
    <scope>NUCLEOTIDE SEQUENCE [LARGE SCALE GENOMIC DNA]</scope>
    <source>
        <strain evidence="6 7">SCGC AB-598-J21</strain>
    </source>
</reference>
<feature type="transmembrane region" description="Helical" evidence="5">
    <location>
        <begin position="100"/>
        <end position="123"/>
    </location>
</feature>
<dbReference type="InterPro" id="IPR052719">
    <property type="entry name" value="CvpA-like"/>
</dbReference>
<comment type="subcellular location">
    <subcellularLocation>
        <location evidence="1">Membrane</location>
        <topology evidence="1">Multi-pass membrane protein</topology>
    </subcellularLocation>
</comment>
<keyword evidence="4 5" id="KW-0472">Membrane</keyword>
<dbReference type="Pfam" id="PF02674">
    <property type="entry name" value="Colicin_V"/>
    <property type="match status" value="1"/>
</dbReference>
<dbReference type="PANTHER" id="PTHR36926:SF1">
    <property type="entry name" value="COLICIN V PRODUCTION PROTEIN"/>
    <property type="match status" value="1"/>
</dbReference>
<accession>A0A074VGT6</accession>
<dbReference type="AlphaFoldDB" id="A0A074VGT6"/>
<dbReference type="PANTHER" id="PTHR36926">
    <property type="entry name" value="COLICIN V PRODUCTION PROTEIN"/>
    <property type="match status" value="1"/>
</dbReference>
<dbReference type="GO" id="GO:0009403">
    <property type="term" value="P:toxin biosynthetic process"/>
    <property type="evidence" value="ECO:0007669"/>
    <property type="project" value="InterPro"/>
</dbReference>
<evidence type="ECO:0000256" key="3">
    <source>
        <dbReference type="ARBA" id="ARBA00022989"/>
    </source>
</evidence>
<feature type="transmembrane region" description="Helical" evidence="5">
    <location>
        <begin position="60"/>
        <end position="80"/>
    </location>
</feature>
<sequence length="165" mass="17684">MTLFDVLALGLILLTTLVAMMRGLVGEIASLLCWVVAFVGAKLLAAPVADMAFTTMQPRALAVSLSYVMVFGVLWIIQRLMRTVITSALKSIGLGGVNRMLGACFGAIKGIIIVTLVVLICSFTDLPKSPVWRDSFTAGMFERLAMVAVPYLPSFLADKLNSPSV</sequence>
<evidence type="ECO:0000256" key="1">
    <source>
        <dbReference type="ARBA" id="ARBA00004141"/>
    </source>
</evidence>
<proteinExistence type="predicted"/>
<keyword evidence="2 5" id="KW-0812">Transmembrane</keyword>
<evidence type="ECO:0000256" key="5">
    <source>
        <dbReference type="SAM" id="Phobius"/>
    </source>
</evidence>
<comment type="caution">
    <text evidence="6">The sequence shown here is derived from an EMBL/GenBank/DDBJ whole genome shotgun (WGS) entry which is preliminary data.</text>
</comment>
<feature type="transmembrane region" description="Helical" evidence="5">
    <location>
        <begin position="29"/>
        <end position="48"/>
    </location>
</feature>
<evidence type="ECO:0000256" key="2">
    <source>
        <dbReference type="ARBA" id="ARBA00022692"/>
    </source>
</evidence>
<dbReference type="GO" id="GO:0016020">
    <property type="term" value="C:membrane"/>
    <property type="evidence" value="ECO:0007669"/>
    <property type="project" value="UniProtKB-SubCell"/>
</dbReference>
<name>A0A074VGT6_9NEIS</name>
<evidence type="ECO:0000313" key="7">
    <source>
        <dbReference type="Proteomes" id="UP000027644"/>
    </source>
</evidence>
<evidence type="ECO:0000256" key="4">
    <source>
        <dbReference type="ARBA" id="ARBA00023136"/>
    </source>
</evidence>
<dbReference type="EMBL" id="AVQL01000369">
    <property type="protein sequence ID" value="KEQ01665.1"/>
    <property type="molecule type" value="Genomic_DNA"/>
</dbReference>
<keyword evidence="3 5" id="KW-1133">Transmembrane helix</keyword>
<evidence type="ECO:0000313" key="6">
    <source>
        <dbReference type="EMBL" id="KEQ01665.1"/>
    </source>
</evidence>
<organism evidence="6 7">
    <name type="scientific">Snodgrassella alvi SCGC AB-598-J21</name>
    <dbReference type="NCBI Taxonomy" id="1385367"/>
    <lineage>
        <taxon>Bacteria</taxon>
        <taxon>Pseudomonadati</taxon>
        <taxon>Pseudomonadota</taxon>
        <taxon>Betaproteobacteria</taxon>
        <taxon>Neisseriales</taxon>
        <taxon>Neisseriaceae</taxon>
        <taxon>Snodgrassella</taxon>
    </lineage>
</organism>
<dbReference type="Proteomes" id="UP000027644">
    <property type="component" value="Unassembled WGS sequence"/>
</dbReference>